<name>A0A7H0YFK8_9BACL</name>
<reference evidence="1 2" key="1">
    <citation type="submission" date="2020-09" db="EMBL/GenBank/DDBJ databases">
        <title>Characterization of Paenibacillus peoriae strain ZF390 with broad-spectrum antimicrobial activity as a potential biocontrol agent.</title>
        <authorList>
            <person name="Li L."/>
            <person name="Zhao Y."/>
            <person name="Li B."/>
            <person name="Xie X."/>
        </authorList>
    </citation>
    <scope>NUCLEOTIDE SEQUENCE [LARGE SCALE GENOMIC DNA]</scope>
    <source>
        <strain evidence="1 2">ZF390</strain>
    </source>
</reference>
<gene>
    <name evidence="1" type="ORF">IAQ67_13140</name>
</gene>
<accession>A0A7H0YFK8</accession>
<evidence type="ECO:0000313" key="2">
    <source>
        <dbReference type="Proteomes" id="UP000516384"/>
    </source>
</evidence>
<dbReference type="EMBL" id="CP061172">
    <property type="protein sequence ID" value="QNR69866.1"/>
    <property type="molecule type" value="Genomic_DNA"/>
</dbReference>
<organism evidence="1 2">
    <name type="scientific">Paenibacillus peoriae</name>
    <dbReference type="NCBI Taxonomy" id="59893"/>
    <lineage>
        <taxon>Bacteria</taxon>
        <taxon>Bacillati</taxon>
        <taxon>Bacillota</taxon>
        <taxon>Bacilli</taxon>
        <taxon>Bacillales</taxon>
        <taxon>Paenibacillaceae</taxon>
        <taxon>Paenibacillus</taxon>
    </lineage>
</organism>
<dbReference type="RefSeq" id="WP_190299420.1">
    <property type="nucleotide sequence ID" value="NZ_CP061172.1"/>
</dbReference>
<evidence type="ECO:0008006" key="3">
    <source>
        <dbReference type="Google" id="ProtNLM"/>
    </source>
</evidence>
<proteinExistence type="predicted"/>
<dbReference type="AlphaFoldDB" id="A0A7H0YFK8"/>
<protein>
    <recommendedName>
        <fullName evidence="3">Transposase</fullName>
    </recommendedName>
</protein>
<evidence type="ECO:0000313" key="1">
    <source>
        <dbReference type="EMBL" id="QNR69866.1"/>
    </source>
</evidence>
<dbReference type="Proteomes" id="UP000516384">
    <property type="component" value="Chromosome"/>
</dbReference>
<sequence>MNAHKIDVSGAVLHSDHGFQYTSTAYNTRLEKFGSKASGADWQNSQFGQLPS</sequence>